<proteinExistence type="predicted"/>
<sequence>MTTYAHDATTSIIVATWPTGDGAAAQKIARVPRNWSAEHARRTAGILTRLSAHLWHAYSEQTVEEIRPFRLVEAVRYPKRPVGSLIESMEDDGVEAAHQLGRIVSLAPGRAFRDAVVREVRAEIDAVLDADVGVLDGRAQQTVAHVRPDASETHLLTAHSLLRADPLNPWGLLTSIEPNAAATAALRWLRAAGELVSTLVGHPVADVVALAEAIGHEDLQVTRNVLDRGPGQPDDELVRHLLQEAVLAGRGYFLLCPDGREPADPGGAGAGGEHRHRVVTTVLDPAEPGRCLVDGLIRGIQGCFRVYADETTTRERPDVDPQRTGPEWMTELRTRFSDELRHAVRTDGSTAGAS</sequence>
<organism evidence="1 2">
    <name type="scientific">Pseudonocardia ammonioxydans</name>
    <dbReference type="NCBI Taxonomy" id="260086"/>
    <lineage>
        <taxon>Bacteria</taxon>
        <taxon>Bacillati</taxon>
        <taxon>Actinomycetota</taxon>
        <taxon>Actinomycetes</taxon>
        <taxon>Pseudonocardiales</taxon>
        <taxon>Pseudonocardiaceae</taxon>
        <taxon>Pseudonocardia</taxon>
    </lineage>
</organism>
<evidence type="ECO:0000313" key="2">
    <source>
        <dbReference type="Proteomes" id="UP000199614"/>
    </source>
</evidence>
<accession>A0A1I4UHD2</accession>
<dbReference type="Proteomes" id="UP000199614">
    <property type="component" value="Unassembled WGS sequence"/>
</dbReference>
<reference evidence="1 2" key="1">
    <citation type="submission" date="2016-10" db="EMBL/GenBank/DDBJ databases">
        <authorList>
            <person name="de Groot N.N."/>
        </authorList>
    </citation>
    <scope>NUCLEOTIDE SEQUENCE [LARGE SCALE GENOMIC DNA]</scope>
    <source>
        <strain evidence="1 2">CGMCC 4.1877</strain>
    </source>
</reference>
<gene>
    <name evidence="1" type="ORF">SAMN05216207_1004101</name>
</gene>
<keyword evidence="2" id="KW-1185">Reference proteome</keyword>
<evidence type="ECO:0000313" key="1">
    <source>
        <dbReference type="EMBL" id="SFM88417.1"/>
    </source>
</evidence>
<dbReference type="OrthoDB" id="3212365at2"/>
<dbReference type="RefSeq" id="WP_143105275.1">
    <property type="nucleotide sequence ID" value="NZ_FOUY01000004.1"/>
</dbReference>
<name>A0A1I4UHD2_PSUAM</name>
<dbReference type="EMBL" id="FOUY01000004">
    <property type="protein sequence ID" value="SFM88417.1"/>
    <property type="molecule type" value="Genomic_DNA"/>
</dbReference>
<dbReference type="AlphaFoldDB" id="A0A1I4UHD2"/>
<protein>
    <submittedName>
        <fullName evidence="1">Uncharacterized protein</fullName>
    </submittedName>
</protein>
<dbReference type="STRING" id="260086.SAMN05216207_1004101"/>